<gene>
    <name evidence="1" type="ORF">BC351_22385</name>
</gene>
<dbReference type="EMBL" id="MBTG01000008">
    <property type="protein sequence ID" value="OPH59076.1"/>
    <property type="molecule type" value="Genomic_DNA"/>
</dbReference>
<keyword evidence="2" id="KW-1185">Reference proteome</keyword>
<evidence type="ECO:0000313" key="1">
    <source>
        <dbReference type="EMBL" id="OPH59076.1"/>
    </source>
</evidence>
<proteinExistence type="predicted"/>
<comment type="caution">
    <text evidence="1">The sequence shown here is derived from an EMBL/GenBank/DDBJ whole genome shotgun (WGS) entry which is preliminary data.</text>
</comment>
<dbReference type="Proteomes" id="UP000190626">
    <property type="component" value="Unassembled WGS sequence"/>
</dbReference>
<evidence type="ECO:0000313" key="2">
    <source>
        <dbReference type="Proteomes" id="UP000190626"/>
    </source>
</evidence>
<reference evidence="2" key="1">
    <citation type="submission" date="2016-07" db="EMBL/GenBank/DDBJ databases">
        <authorList>
            <person name="Florea S."/>
            <person name="Webb J.S."/>
            <person name="Jaromczyk J."/>
            <person name="Schardl C.L."/>
        </authorList>
    </citation>
    <scope>NUCLEOTIDE SEQUENCE [LARGE SCALE GENOMIC DNA]</scope>
    <source>
        <strain evidence="2">CY1</strain>
    </source>
</reference>
<accession>A0A1V4HN91</accession>
<sequence>MRSAECGNAECGVRSAECGSAECGVRRQKTCENAGFFNEMTRKMEKPANVQEFFSFSSFIPENALKGCIIAGIH</sequence>
<protein>
    <submittedName>
        <fullName evidence="1">Uncharacterized protein</fullName>
    </submittedName>
</protein>
<organism evidence="1 2">
    <name type="scientific">Paenibacillus ferrarius</name>
    <dbReference type="NCBI Taxonomy" id="1469647"/>
    <lineage>
        <taxon>Bacteria</taxon>
        <taxon>Bacillati</taxon>
        <taxon>Bacillota</taxon>
        <taxon>Bacilli</taxon>
        <taxon>Bacillales</taxon>
        <taxon>Paenibacillaceae</taxon>
        <taxon>Paenibacillus</taxon>
    </lineage>
</organism>
<dbReference type="AlphaFoldDB" id="A0A1V4HN91"/>
<name>A0A1V4HN91_9BACL</name>